<dbReference type="EC" id="1.1.1.49" evidence="7"/>
<feature type="domain" description="Glucose-6-phosphate dehydrogenase C-terminal" evidence="9">
    <location>
        <begin position="201"/>
        <end position="479"/>
    </location>
</feature>
<dbReference type="Pfam" id="PF00479">
    <property type="entry name" value="G6PD_N"/>
    <property type="match status" value="1"/>
</dbReference>
<feature type="binding site" evidence="7">
    <location>
        <position position="341"/>
    </location>
    <ligand>
        <name>substrate</name>
    </ligand>
</feature>
<dbReference type="InterPro" id="IPR022674">
    <property type="entry name" value="G6P_DH_NAD-bd"/>
</dbReference>
<dbReference type="Proteomes" id="UP001549200">
    <property type="component" value="Unassembled WGS sequence"/>
</dbReference>
<reference evidence="10 11" key="1">
    <citation type="submission" date="2024-06" db="EMBL/GenBank/DDBJ databases">
        <title>Genomic Encyclopedia of Type Strains, Phase IV (KMG-IV): sequencing the most valuable type-strain genomes for metagenomic binning, comparative biology and taxonomic classification.</title>
        <authorList>
            <person name="Goeker M."/>
        </authorList>
    </citation>
    <scope>NUCLEOTIDE SEQUENCE [LARGE SCALE GENOMIC DNA]</scope>
    <source>
        <strain evidence="10 11">DSM 19261</strain>
    </source>
</reference>
<feature type="domain" description="Glucose-6-phosphate dehydrogenase NAD-binding" evidence="8">
    <location>
        <begin position="26"/>
        <end position="198"/>
    </location>
</feature>
<feature type="binding site" evidence="7">
    <location>
        <position position="246"/>
    </location>
    <ligand>
        <name>substrate</name>
    </ligand>
</feature>
<protein>
    <recommendedName>
        <fullName evidence="7">Glucose-6-phosphate 1-dehydrogenase</fullName>
        <shortName evidence="7">G6PD</shortName>
        <ecNumber evidence="7">1.1.1.49</ecNumber>
    </recommendedName>
</protein>
<evidence type="ECO:0000256" key="4">
    <source>
        <dbReference type="ARBA" id="ARBA00022857"/>
    </source>
</evidence>
<dbReference type="InterPro" id="IPR022675">
    <property type="entry name" value="G6P_DH_C"/>
</dbReference>
<dbReference type="PANTHER" id="PTHR23429:SF0">
    <property type="entry name" value="GLUCOSE-6-PHOSPHATE 1-DEHYDROGENASE"/>
    <property type="match status" value="1"/>
</dbReference>
<comment type="catalytic activity">
    <reaction evidence="7">
        <text>D-glucose 6-phosphate + NADP(+) = 6-phospho-D-glucono-1,5-lactone + NADPH + H(+)</text>
        <dbReference type="Rhea" id="RHEA:15841"/>
        <dbReference type="ChEBI" id="CHEBI:15378"/>
        <dbReference type="ChEBI" id="CHEBI:57783"/>
        <dbReference type="ChEBI" id="CHEBI:57955"/>
        <dbReference type="ChEBI" id="CHEBI:58349"/>
        <dbReference type="ChEBI" id="CHEBI:61548"/>
        <dbReference type="EC" id="1.1.1.49"/>
    </reaction>
</comment>
<evidence type="ECO:0000259" key="8">
    <source>
        <dbReference type="Pfam" id="PF00479"/>
    </source>
</evidence>
<dbReference type="GO" id="GO:0004345">
    <property type="term" value="F:glucose-6-phosphate dehydrogenase activity"/>
    <property type="evidence" value="ECO:0007669"/>
    <property type="project" value="UniProtKB-EC"/>
</dbReference>
<evidence type="ECO:0000256" key="3">
    <source>
        <dbReference type="ARBA" id="ARBA00022526"/>
    </source>
</evidence>
<accession>A0ABV2FVH2</accession>
<keyword evidence="5 7" id="KW-0560">Oxidoreductase</keyword>
<proteinExistence type="inferred from homology"/>
<dbReference type="SUPFAM" id="SSF55347">
    <property type="entry name" value="Glyceraldehyde-3-phosphate dehydrogenase-like, C-terminal domain"/>
    <property type="match status" value="1"/>
</dbReference>
<dbReference type="EMBL" id="JBEPLZ010000005">
    <property type="protein sequence ID" value="MET3570020.1"/>
    <property type="molecule type" value="Genomic_DNA"/>
</dbReference>
<comment type="caution">
    <text evidence="10">The sequence shown here is derived from an EMBL/GenBank/DDBJ whole genome shotgun (WGS) entry which is preliminary data.</text>
</comment>
<feature type="binding site" evidence="7">
    <location>
        <position position="62"/>
    </location>
    <ligand>
        <name>NADP(+)</name>
        <dbReference type="ChEBI" id="CHEBI:58349"/>
    </ligand>
</feature>
<dbReference type="PROSITE" id="PS00069">
    <property type="entry name" value="G6P_DEHYDROGENASE"/>
    <property type="match status" value="1"/>
</dbReference>
<organism evidence="10 11">
    <name type="scientific">Enterocloster citroniae</name>
    <dbReference type="NCBI Taxonomy" id="358743"/>
    <lineage>
        <taxon>Bacteria</taxon>
        <taxon>Bacillati</taxon>
        <taxon>Bacillota</taxon>
        <taxon>Clostridia</taxon>
        <taxon>Lachnospirales</taxon>
        <taxon>Lachnospiraceae</taxon>
        <taxon>Enterocloster</taxon>
    </lineage>
</organism>
<feature type="active site" description="Proton acceptor" evidence="7">
    <location>
        <position position="251"/>
    </location>
</feature>
<dbReference type="Pfam" id="PF02781">
    <property type="entry name" value="G6PD_C"/>
    <property type="match status" value="1"/>
</dbReference>
<evidence type="ECO:0000313" key="11">
    <source>
        <dbReference type="Proteomes" id="UP001549200"/>
    </source>
</evidence>
<comment type="similarity">
    <text evidence="2 7">Belongs to the glucose-6-phosphate dehydrogenase family.</text>
</comment>
<keyword evidence="11" id="KW-1185">Reference proteome</keyword>
<dbReference type="PIRSF" id="PIRSF000110">
    <property type="entry name" value="G6PD"/>
    <property type="match status" value="1"/>
</dbReference>
<evidence type="ECO:0000256" key="1">
    <source>
        <dbReference type="ARBA" id="ARBA00004937"/>
    </source>
</evidence>
<keyword evidence="6 7" id="KW-0119">Carbohydrate metabolism</keyword>
<keyword evidence="4 7" id="KW-0521">NADP</keyword>
<sequence length="481" mass="54923">MKGRTAKAHSTTNGGKQMKIDTNITIFGGTGDLTFRKLLPALYTMVLTGKLPNASRIVIIGRRDYDSGSYRRAARDWVEKFTRLPFKEDSFLQFAEKLYYYQMNFSDINAYQGLDAYYREQDIGSHIFYYAVAPRFFSVITQGLKEVKGSENGKVILEKPFGENLASAAALNKELEAHFGARGIYRIDHYLGKEMVRNIQAIRFANPIFTDVWNSRYIESVQISALEDMGVETRGGYYDASGALKDMVQNHLLQILSIMAMEEPGEMTPKGLHDAQLDVFTSLRQADEESISDMLVLGQYDGYRQEPLVKPDSKTETFAALKLFIDNTRWKGTPFYIRTGKKTGMREIELSVIFRRPYAQVEPNVLIIKIQPTEGVYLQFNIKRPGDTDDIIPTKMDFCQNCNLVHQLNTPEAYERLITACIKGESSWFSQWDQIELCWNYVSRLKKLYSDTDLPLYSYVPGTPGPGEAERMLGQGEHWLL</sequence>
<dbReference type="Gene3D" id="3.40.50.720">
    <property type="entry name" value="NAD(P)-binding Rossmann-like Domain"/>
    <property type="match status" value="1"/>
</dbReference>
<dbReference type="PANTHER" id="PTHR23429">
    <property type="entry name" value="GLUCOSE-6-PHOSPHATE 1-DEHYDROGENASE G6PD"/>
    <property type="match status" value="1"/>
</dbReference>
<dbReference type="HAMAP" id="MF_00966">
    <property type="entry name" value="G6PD"/>
    <property type="match status" value="1"/>
</dbReference>
<dbReference type="NCBIfam" id="TIGR00871">
    <property type="entry name" value="zwf"/>
    <property type="match status" value="1"/>
</dbReference>
<dbReference type="InterPro" id="IPR019796">
    <property type="entry name" value="G6P_DH_AS"/>
</dbReference>
<feature type="binding site" evidence="7">
    <location>
        <position position="159"/>
    </location>
    <ligand>
        <name>NADP(+)</name>
        <dbReference type="ChEBI" id="CHEBI:58349"/>
    </ligand>
</feature>
<evidence type="ECO:0000256" key="2">
    <source>
        <dbReference type="ARBA" id="ARBA00009975"/>
    </source>
</evidence>
<feature type="binding site" evidence="7">
    <location>
        <position position="193"/>
    </location>
    <ligand>
        <name>substrate</name>
    </ligand>
</feature>
<dbReference type="InterPro" id="IPR001282">
    <property type="entry name" value="G6P_DH"/>
</dbReference>
<evidence type="ECO:0000256" key="7">
    <source>
        <dbReference type="HAMAP-Rule" id="MF_00966"/>
    </source>
</evidence>
<evidence type="ECO:0000259" key="9">
    <source>
        <dbReference type="Pfam" id="PF02781"/>
    </source>
</evidence>
<name>A0ABV2FVH2_9FIRM</name>
<evidence type="ECO:0000256" key="6">
    <source>
        <dbReference type="ARBA" id="ARBA00023277"/>
    </source>
</evidence>
<comment type="caution">
    <text evidence="7">Lacks conserved residue(s) required for the propagation of feature annotation.</text>
</comment>
<feature type="binding site" evidence="7">
    <location>
        <position position="227"/>
    </location>
    <ligand>
        <name>substrate</name>
    </ligand>
</feature>
<dbReference type="Gene3D" id="3.30.360.10">
    <property type="entry name" value="Dihydrodipicolinate Reductase, domain 2"/>
    <property type="match status" value="1"/>
</dbReference>
<gene>
    <name evidence="7" type="primary">zwf</name>
    <name evidence="10" type="ORF">ABID13_001647</name>
</gene>
<keyword evidence="3 7" id="KW-0313">Glucose metabolism</keyword>
<evidence type="ECO:0000256" key="5">
    <source>
        <dbReference type="ARBA" id="ARBA00023002"/>
    </source>
</evidence>
<comment type="pathway">
    <text evidence="1 7">Carbohydrate degradation; pentose phosphate pathway; D-ribulose 5-phosphate from D-glucose 6-phosphate (oxidative stage): step 1/3.</text>
</comment>
<feature type="binding site" evidence="7">
    <location>
        <position position="189"/>
    </location>
    <ligand>
        <name>substrate</name>
    </ligand>
</feature>
<dbReference type="SUPFAM" id="SSF51735">
    <property type="entry name" value="NAD(P)-binding Rossmann-fold domains"/>
    <property type="match status" value="1"/>
</dbReference>
<dbReference type="InterPro" id="IPR036291">
    <property type="entry name" value="NAD(P)-bd_dom_sf"/>
</dbReference>
<dbReference type="PRINTS" id="PR00079">
    <property type="entry name" value="G6PDHDRGNASE"/>
</dbReference>
<evidence type="ECO:0000313" key="10">
    <source>
        <dbReference type="EMBL" id="MET3570020.1"/>
    </source>
</evidence>
<comment type="function">
    <text evidence="7">Catalyzes the oxidation of glucose 6-phosphate to 6-phosphogluconolactone.</text>
</comment>